<dbReference type="NCBIfam" id="TIGR01760">
    <property type="entry name" value="tape_meas_TP901"/>
    <property type="match status" value="1"/>
</dbReference>
<keyword evidence="6" id="KW-1185">Reference proteome</keyword>
<dbReference type="Pfam" id="PF10145">
    <property type="entry name" value="PhageMin_Tail"/>
    <property type="match status" value="1"/>
</dbReference>
<organism evidence="5 6">
    <name type="scientific">Nocardioides psychrotolerans</name>
    <dbReference type="NCBI Taxonomy" id="1005945"/>
    <lineage>
        <taxon>Bacteria</taxon>
        <taxon>Bacillati</taxon>
        <taxon>Actinomycetota</taxon>
        <taxon>Actinomycetes</taxon>
        <taxon>Propionibacteriales</taxon>
        <taxon>Nocardioidaceae</taxon>
        <taxon>Nocardioides</taxon>
    </lineage>
</organism>
<keyword evidence="1" id="KW-1188">Viral release from host cell</keyword>
<dbReference type="EMBL" id="FOQG01000014">
    <property type="protein sequence ID" value="SFI87122.1"/>
    <property type="molecule type" value="Genomic_DNA"/>
</dbReference>
<accession>A0A1I3LR02</accession>
<feature type="region of interest" description="Disordered" evidence="3">
    <location>
        <begin position="805"/>
        <end position="832"/>
    </location>
</feature>
<feature type="coiled-coil region" evidence="2">
    <location>
        <begin position="947"/>
        <end position="1005"/>
    </location>
</feature>
<dbReference type="RefSeq" id="WP_091115412.1">
    <property type="nucleotide sequence ID" value="NZ_BKAF01000017.1"/>
</dbReference>
<dbReference type="InterPro" id="IPR010090">
    <property type="entry name" value="Phage_tape_meas"/>
</dbReference>
<dbReference type="STRING" id="1005945.SAMN05216561_11461"/>
<dbReference type="PANTHER" id="PTHR37813">
    <property type="entry name" value="FELS-2 PROPHAGE PROTEIN"/>
    <property type="match status" value="1"/>
</dbReference>
<feature type="coiled-coil region" evidence="2">
    <location>
        <begin position="1074"/>
        <end position="1101"/>
    </location>
</feature>
<evidence type="ECO:0000256" key="1">
    <source>
        <dbReference type="ARBA" id="ARBA00022612"/>
    </source>
</evidence>
<dbReference type="OrthoDB" id="3830652at2"/>
<proteinExistence type="predicted"/>
<reference evidence="5 6" key="1">
    <citation type="submission" date="2016-10" db="EMBL/GenBank/DDBJ databases">
        <authorList>
            <person name="de Groot N.N."/>
        </authorList>
    </citation>
    <scope>NUCLEOTIDE SEQUENCE [LARGE SCALE GENOMIC DNA]</scope>
    <source>
        <strain evidence="5 6">CGMCC 1.11156</strain>
    </source>
</reference>
<evidence type="ECO:0000313" key="5">
    <source>
        <dbReference type="EMBL" id="SFI87122.1"/>
    </source>
</evidence>
<dbReference type="PANTHER" id="PTHR37813:SF1">
    <property type="entry name" value="FELS-2 PROPHAGE PROTEIN"/>
    <property type="match status" value="1"/>
</dbReference>
<protein>
    <submittedName>
        <fullName evidence="5">Phage tail tape measure protein, TP901 family, core region</fullName>
    </submittedName>
</protein>
<evidence type="ECO:0000256" key="3">
    <source>
        <dbReference type="SAM" id="MobiDB-lite"/>
    </source>
</evidence>
<evidence type="ECO:0000256" key="2">
    <source>
        <dbReference type="SAM" id="Coils"/>
    </source>
</evidence>
<name>A0A1I3LR02_9ACTN</name>
<dbReference type="Proteomes" id="UP000198649">
    <property type="component" value="Unassembled WGS sequence"/>
</dbReference>
<evidence type="ECO:0000313" key="6">
    <source>
        <dbReference type="Proteomes" id="UP000198649"/>
    </source>
</evidence>
<feature type="domain" description="Phage tail tape measure protein" evidence="4">
    <location>
        <begin position="100"/>
        <end position="289"/>
    </location>
</feature>
<sequence>MSAEVRSVVVKLSMENAQYIAAAIASGDAQVKAMGKAKAATMSQGQAIDSLGGKAGKIGLVAAAGLGLMAKAAMDWESQWAGVTKTVDGTGAQLNELEGDLRDLATSLPATHEEIAGVAEAAGQLGVAREDITAFTKTMIDLSETTNLTADQAATDIAQISNVMGTGVDDVDNFGAALVALGNDGASTEAQILGMAQRIAGAGAQIGLAESDILAIANAAASMGIEVEAGGSAISRVFTDMAKATAQGGAELDKFAAVAGMTAAEFATAFESDPAQAFASFTTGLDRINQAGGDVFTTLDGLGLSDVRVSQALLGMAASGDLLTDSLALGASAWEENTALADEAAKRYDTTAAKTQVAWNKIKDAGIEAGGALLPVVAEIADGVGMIADAFGSLPAPVQGALTKLLAITAVVGGAAWFGSKVISGVTETREAIRGLGTDSGTAGGKLRGLGIAASIAVGLYALDEALDAIAESTDRAVPGVEGLTNNLLNMGKAEAMKALAQDFGDLGAAISALDDPGIMADIAGFYDSIPLGLGGLADNVIPGLQSTKQESREAAASIKALDDALAGIVAAGAPDQAAAALEGLAGAYQLTEAEQANLLALLPTYRESLDATANAAILSGEATEGATGATDSYVRAAQAAAKASQEEAQALADATDAMHEKRDATLAAFDAETAYRQALKAAREQGDKNQAGIKGNSAAALENRAVISGLASAWNSQSAAVKNNNAKFREARSAFIETATAMGVPIGKARDLARQLLEIPRSRLIEIQAKTEAAAARLADIKRGIDVIQSKTVTVTVRHQESGTADNAPFVSGGSTVPRRARGGPVFGPGTSTSDSVPILASTGEYVVRAAAVDHYGVDTFERMNALRLAGGGLVSSTYARTRGTSGPGDDALGQLRDDALMLAGAFAEAASTTQDATKGIRRNVEERLEIAQAISGIRDLKRSLNADGKDRLNGLDRKIAQLELQAAERALKLLKTQEQREARQEARDARREAREELASRRDALRGIGDNLSFDNITPDNTPRTVLMDINAEIAQFRADIIEAGGTWTGALKDWAAEMRATAKAFDTVQAALVEETRKRDELIESLNSQQQALDQLMQTMSSYASSVSGNFLSDPFNGGYTTSTPGTGTTPELEGQRSALAAAEAQLIAIRSGPGADSVAAAAEASRLMVQIQAMRASVEAAAAQASEPVETTVTGLQALEQVLLADTAAAERMAAALALLEEKGLDTEGALGGLYEQLAASGDFATAEELAALSEEQIAYYEQLFTTRENAAATVGALATQAVYGEQQAVLVATIAATTAAIAAQDLTIAALNAELATLGAEVRAGAAAGVQALQPMISGLRADVRQIPRETAQLVRQQGGR</sequence>
<keyword evidence="2" id="KW-0175">Coiled coil</keyword>
<gene>
    <name evidence="5" type="ORF">SAMN05216561_11461</name>
</gene>
<evidence type="ECO:0000259" key="4">
    <source>
        <dbReference type="Pfam" id="PF10145"/>
    </source>
</evidence>